<dbReference type="Gene3D" id="3.40.50.150">
    <property type="entry name" value="Vaccinia Virus protein VP39"/>
    <property type="match status" value="1"/>
</dbReference>
<protein>
    <recommendedName>
        <fullName evidence="2">STAS domain-containing protein</fullName>
    </recommendedName>
</protein>
<evidence type="ECO:0000259" key="2">
    <source>
        <dbReference type="PROSITE" id="PS50801"/>
    </source>
</evidence>
<dbReference type="Pfam" id="PF01740">
    <property type="entry name" value="STAS"/>
    <property type="match status" value="1"/>
</dbReference>
<dbReference type="InterPro" id="IPR029063">
    <property type="entry name" value="SAM-dependent_MTases_sf"/>
</dbReference>
<dbReference type="InterPro" id="IPR002645">
    <property type="entry name" value="STAS_dom"/>
</dbReference>
<accession>A0A7G9Z2M4</accession>
<dbReference type="SUPFAM" id="SSF53335">
    <property type="entry name" value="S-adenosyl-L-methionine-dependent methyltransferases"/>
    <property type="match status" value="1"/>
</dbReference>
<feature type="domain" description="STAS" evidence="2">
    <location>
        <begin position="1"/>
        <end position="108"/>
    </location>
</feature>
<name>A0A7G9Z2M4_9EURY</name>
<dbReference type="CDD" id="cd07043">
    <property type="entry name" value="STAS_anti-anti-sigma_factors"/>
    <property type="match status" value="1"/>
</dbReference>
<proteinExistence type="inferred from homology"/>
<comment type="similarity">
    <text evidence="1">Belongs to the anti-sigma-factor antagonist family.</text>
</comment>
<dbReference type="InterPro" id="IPR003658">
    <property type="entry name" value="Anti-sigma_ant"/>
</dbReference>
<dbReference type="SUPFAM" id="SSF52091">
    <property type="entry name" value="SpoIIaa-like"/>
    <property type="match status" value="1"/>
</dbReference>
<dbReference type="Gene3D" id="3.30.750.24">
    <property type="entry name" value="STAS domain"/>
    <property type="match status" value="1"/>
</dbReference>
<gene>
    <name evidence="3" type="ORF">DBMFGOPN_00015</name>
</gene>
<organism evidence="3">
    <name type="scientific">Candidatus Methanophaga sp. ANME-1 ERB7</name>
    <dbReference type="NCBI Taxonomy" id="2759913"/>
    <lineage>
        <taxon>Archaea</taxon>
        <taxon>Methanobacteriati</taxon>
        <taxon>Methanobacteriota</taxon>
        <taxon>Stenosarchaea group</taxon>
        <taxon>Methanomicrobia</taxon>
        <taxon>Candidatus Methanophagales</taxon>
        <taxon>Candidatus Methanophagaceae</taxon>
        <taxon>Candidatus Methanophaga</taxon>
    </lineage>
</organism>
<dbReference type="EMBL" id="MT631583">
    <property type="protein sequence ID" value="QNO54508.1"/>
    <property type="molecule type" value="Genomic_DNA"/>
</dbReference>
<evidence type="ECO:0000256" key="1">
    <source>
        <dbReference type="ARBA" id="ARBA00009013"/>
    </source>
</evidence>
<dbReference type="InterPro" id="IPR036513">
    <property type="entry name" value="STAS_dom_sf"/>
</dbReference>
<dbReference type="PANTHER" id="PTHR33495">
    <property type="entry name" value="ANTI-SIGMA FACTOR ANTAGONIST TM_1081-RELATED-RELATED"/>
    <property type="match status" value="1"/>
</dbReference>
<evidence type="ECO:0000313" key="3">
    <source>
        <dbReference type="EMBL" id="QNO54508.1"/>
    </source>
</evidence>
<dbReference type="GO" id="GO:0043856">
    <property type="term" value="F:anti-sigma factor antagonist activity"/>
    <property type="evidence" value="ECO:0007669"/>
    <property type="project" value="InterPro"/>
</dbReference>
<reference evidence="3" key="1">
    <citation type="submission" date="2020-06" db="EMBL/GenBank/DDBJ databases">
        <title>Unique genomic features of the anaerobic methanotrophic archaea.</title>
        <authorList>
            <person name="Chadwick G.L."/>
            <person name="Skennerton C.T."/>
            <person name="Laso-Perez R."/>
            <person name="Leu A.O."/>
            <person name="Speth D.R."/>
            <person name="Yu H."/>
            <person name="Morgan-Lang C."/>
            <person name="Hatzenpichler R."/>
            <person name="Goudeau D."/>
            <person name="Malmstrom R."/>
            <person name="Brazelton W.J."/>
            <person name="Woyke T."/>
            <person name="Hallam S.J."/>
            <person name="Tyson G.W."/>
            <person name="Wegener G."/>
            <person name="Boetius A."/>
            <person name="Orphan V."/>
        </authorList>
    </citation>
    <scope>NUCLEOTIDE SEQUENCE</scope>
</reference>
<sequence length="383" mass="43100">MEIKTIGEVKVAVIVPRFDSHTAEEVETALTAVIEKGTKRVLCDFSLTKYISSAGLRVLLLTAKGLQKSGGQLVLCSLSSTVREVFEIAGLTQLFTIYDSVRLALKDLEWKDNKTGEKHWKIKSIDPRIVREIGFHGSHWHTAHGGYFADPAIALPLINAVKDAIAISSPAVVADLGAGTGFILSELLKQGQYPGVRLINVDISERQLEKENDPRTLSLQVSVDEITRELLDPGNRPLLFVMRSVLHYFGHKGLRPLLAYLRSQMKTGEFFVHQTACFEHESDAQRVDLLFQRMRVNKWFPTVSELSKYLREESWTVDRISPAPKLLATPLDLVERYQLGKKEIFRIRDEISQLYGEAPGMFVATPDGFNVYAHFKIFTCRAT</sequence>
<dbReference type="AlphaFoldDB" id="A0A7G9Z2M4"/>
<dbReference type="NCBIfam" id="TIGR00377">
    <property type="entry name" value="ant_ant_sig"/>
    <property type="match status" value="1"/>
</dbReference>
<dbReference type="CDD" id="cd02440">
    <property type="entry name" value="AdoMet_MTases"/>
    <property type="match status" value="1"/>
</dbReference>
<dbReference type="PROSITE" id="PS50801">
    <property type="entry name" value="STAS"/>
    <property type="match status" value="1"/>
</dbReference>